<dbReference type="PROSITE" id="PS00108">
    <property type="entry name" value="PROTEIN_KINASE_ST"/>
    <property type="match status" value="1"/>
</dbReference>
<evidence type="ECO:0000256" key="5">
    <source>
        <dbReference type="ARBA" id="ARBA00022741"/>
    </source>
</evidence>
<dbReference type="InterPro" id="IPR050591">
    <property type="entry name" value="GSK-3"/>
</dbReference>
<evidence type="ECO:0000256" key="6">
    <source>
        <dbReference type="ARBA" id="ARBA00022777"/>
    </source>
</evidence>
<feature type="domain" description="Protein kinase" evidence="9">
    <location>
        <begin position="29"/>
        <end position="353"/>
    </location>
</feature>
<dbReference type="GO" id="GO:0005524">
    <property type="term" value="F:ATP binding"/>
    <property type="evidence" value="ECO:0007669"/>
    <property type="project" value="UniProtKB-KW"/>
</dbReference>
<dbReference type="Pfam" id="PF00069">
    <property type="entry name" value="Pkinase"/>
    <property type="match status" value="1"/>
</dbReference>
<evidence type="ECO:0000256" key="7">
    <source>
        <dbReference type="ARBA" id="ARBA00022840"/>
    </source>
</evidence>
<evidence type="ECO:0000256" key="2">
    <source>
        <dbReference type="ARBA" id="ARBA00006485"/>
    </source>
</evidence>
<evidence type="ECO:0000256" key="1">
    <source>
        <dbReference type="ARBA" id="ARBA00005527"/>
    </source>
</evidence>
<proteinExistence type="inferred from homology"/>
<dbReference type="CDD" id="cd14137">
    <property type="entry name" value="STKc_GSK3"/>
    <property type="match status" value="1"/>
</dbReference>
<evidence type="ECO:0000256" key="3">
    <source>
        <dbReference type="ARBA" id="ARBA00022527"/>
    </source>
</evidence>
<evidence type="ECO:0000256" key="8">
    <source>
        <dbReference type="SAM" id="MobiDB-lite"/>
    </source>
</evidence>
<comment type="similarity">
    <text evidence="1">Belongs to the protein kinase superfamily. CMGC Ser/Thr protein kinase family. GSK-3 subfamily.</text>
</comment>
<keyword evidence="3" id="KW-0723">Serine/threonine-protein kinase</keyword>
<sequence>MAQPVGVLKEYTLPQVVNNKTSTSSRMTIREYKKIGEGAFGTVVEAVLRYADNNNNSSPASTSHDSANGTTNESTNGNNRNHKDNGWLGPFAIKRVPAQTEYKSRELEILRVVHHPNIVSLRFFFDKRSSVDDKIYQNLVMECLPSTLQSEIKFYRQSKYTIPYPHMKAYTFQLARAMLYLHGLGVSHRDIKPSNILVDPSTIQLKICDFGSAKKLEPNQPSVSYICSRYYRAPELIVGCSLYTTKIDIWGLGCVIAEMFLGKPIFQGHSPETQLKEIAKLLGPPPNTFFFKSNPQYRGNMYTTRLFSCTVEERFKQIFSNSPPDAIDLLMKILVYDPEQRASPRKVLVQPFFNELRGRRKADGNGGYEEFKVYPRGASEPIVLDLFNFSDFELELLGPYKSELGFV</sequence>
<dbReference type="InterPro" id="IPR000719">
    <property type="entry name" value="Prot_kinase_dom"/>
</dbReference>
<keyword evidence="11" id="KW-1185">Reference proteome</keyword>
<dbReference type="Gene3D" id="1.10.510.10">
    <property type="entry name" value="Transferase(Phosphotransferase) domain 1"/>
    <property type="match status" value="1"/>
</dbReference>
<organism evidence="10 11">
    <name type="scientific">Candida metapsilosis</name>
    <dbReference type="NCBI Taxonomy" id="273372"/>
    <lineage>
        <taxon>Eukaryota</taxon>
        <taxon>Fungi</taxon>
        <taxon>Dikarya</taxon>
        <taxon>Ascomycota</taxon>
        <taxon>Saccharomycotina</taxon>
        <taxon>Pichiomycetes</taxon>
        <taxon>Debaryomycetaceae</taxon>
        <taxon>Candida/Lodderomyces clade</taxon>
        <taxon>Candida</taxon>
    </lineage>
</organism>
<dbReference type="GO" id="GO:0004674">
    <property type="term" value="F:protein serine/threonine kinase activity"/>
    <property type="evidence" value="ECO:0007669"/>
    <property type="project" value="UniProtKB-KW"/>
</dbReference>
<dbReference type="PANTHER" id="PTHR24057:SF4">
    <property type="entry name" value="PROTEIN KINASE MCK1"/>
    <property type="match status" value="1"/>
</dbReference>
<dbReference type="GeneID" id="93650299"/>
<accession>A0A8H7ZHR7</accession>
<dbReference type="GO" id="GO:0007165">
    <property type="term" value="P:signal transduction"/>
    <property type="evidence" value="ECO:0007669"/>
    <property type="project" value="TreeGrafter"/>
</dbReference>
<feature type="compositionally biased region" description="Low complexity" evidence="8">
    <location>
        <begin position="68"/>
        <end position="79"/>
    </location>
</feature>
<dbReference type="GO" id="GO:0005737">
    <property type="term" value="C:cytoplasm"/>
    <property type="evidence" value="ECO:0007669"/>
    <property type="project" value="TreeGrafter"/>
</dbReference>
<dbReference type="Gene3D" id="3.30.200.20">
    <property type="entry name" value="Phosphorylase Kinase, domain 1"/>
    <property type="match status" value="1"/>
</dbReference>
<dbReference type="GO" id="GO:0030154">
    <property type="term" value="P:cell differentiation"/>
    <property type="evidence" value="ECO:0007669"/>
    <property type="project" value="TreeGrafter"/>
</dbReference>
<reference evidence="10 11" key="1">
    <citation type="submission" date="2020-12" db="EMBL/GenBank/DDBJ databases">
        <title>Effect of drift, selection, and recombination on the evolution of hybrid genomes in Candida yeast pathogens.</title>
        <authorList>
            <person name="Mixao V."/>
            <person name="Ksiezopolska E."/>
            <person name="Saus E."/>
            <person name="Boekhout T."/>
            <person name="Gacser A."/>
            <person name="Gabaldon T."/>
        </authorList>
    </citation>
    <scope>NUCLEOTIDE SEQUENCE [LARGE SCALE GENOMIC DNA]</scope>
    <source>
        <strain evidence="10 11">BP57</strain>
    </source>
</reference>
<keyword evidence="7" id="KW-0067">ATP-binding</keyword>
<gene>
    <name evidence="10" type="ORF">I9W82_001670</name>
</gene>
<dbReference type="RefSeq" id="XP_067548906.1">
    <property type="nucleotide sequence ID" value="XM_067690441.1"/>
</dbReference>
<name>A0A8H7ZHR7_9ASCO</name>
<dbReference type="GO" id="GO:0005634">
    <property type="term" value="C:nucleus"/>
    <property type="evidence" value="ECO:0007669"/>
    <property type="project" value="TreeGrafter"/>
</dbReference>
<keyword evidence="4" id="KW-0808">Transferase</keyword>
<protein>
    <submittedName>
        <fullName evidence="10">MCK1</fullName>
    </submittedName>
</protein>
<dbReference type="GO" id="GO:0004712">
    <property type="term" value="F:protein serine/threonine/tyrosine kinase activity"/>
    <property type="evidence" value="ECO:0007669"/>
    <property type="project" value="TreeGrafter"/>
</dbReference>
<dbReference type="AlphaFoldDB" id="A0A8H7ZHR7"/>
<dbReference type="PANTHER" id="PTHR24057">
    <property type="entry name" value="GLYCOGEN SYNTHASE KINASE-3 ALPHA"/>
    <property type="match status" value="1"/>
</dbReference>
<evidence type="ECO:0000313" key="10">
    <source>
        <dbReference type="EMBL" id="KAG5419790.1"/>
    </source>
</evidence>
<keyword evidence="5" id="KW-0547">Nucleotide-binding</keyword>
<evidence type="ECO:0000256" key="4">
    <source>
        <dbReference type="ARBA" id="ARBA00022679"/>
    </source>
</evidence>
<dbReference type="InterPro" id="IPR008271">
    <property type="entry name" value="Ser/Thr_kinase_AS"/>
</dbReference>
<dbReference type="SUPFAM" id="SSF56112">
    <property type="entry name" value="Protein kinase-like (PK-like)"/>
    <property type="match status" value="1"/>
</dbReference>
<feature type="region of interest" description="Disordered" evidence="8">
    <location>
        <begin position="54"/>
        <end position="86"/>
    </location>
</feature>
<dbReference type="FunFam" id="1.10.510.10:FF:000624">
    <property type="entry name" value="Mitogen-activated protein kinase"/>
    <property type="match status" value="1"/>
</dbReference>
<dbReference type="InterPro" id="IPR039192">
    <property type="entry name" value="STKc_GSK3"/>
</dbReference>
<evidence type="ECO:0000259" key="9">
    <source>
        <dbReference type="PROSITE" id="PS50011"/>
    </source>
</evidence>
<dbReference type="EMBL" id="JAEOAQ010000002">
    <property type="protein sequence ID" value="KAG5419790.1"/>
    <property type="molecule type" value="Genomic_DNA"/>
</dbReference>
<feature type="compositionally biased region" description="Polar residues" evidence="8">
    <location>
        <begin position="54"/>
        <end position="67"/>
    </location>
</feature>
<dbReference type="OrthoDB" id="272141at2759"/>
<dbReference type="Proteomes" id="UP000669133">
    <property type="component" value="Unassembled WGS sequence"/>
</dbReference>
<keyword evidence="6" id="KW-0418">Kinase</keyword>
<comment type="caution">
    <text evidence="10">The sequence shown here is derived from an EMBL/GenBank/DDBJ whole genome shotgun (WGS) entry which is preliminary data.</text>
</comment>
<comment type="similarity">
    <text evidence="2">Belongs to the protein kinase superfamily. CMGC Ser/Thr protein kinase family. CDC2/CDKX subfamily.</text>
</comment>
<evidence type="ECO:0000313" key="11">
    <source>
        <dbReference type="Proteomes" id="UP000669133"/>
    </source>
</evidence>
<dbReference type="SMART" id="SM00220">
    <property type="entry name" value="S_TKc"/>
    <property type="match status" value="1"/>
</dbReference>
<dbReference type="InterPro" id="IPR011009">
    <property type="entry name" value="Kinase-like_dom_sf"/>
</dbReference>
<dbReference type="PROSITE" id="PS50011">
    <property type="entry name" value="PROTEIN_KINASE_DOM"/>
    <property type="match status" value="1"/>
</dbReference>